<feature type="domain" description="Solute-binding protein family 5" evidence="5">
    <location>
        <begin position="77"/>
        <end position="418"/>
    </location>
</feature>
<reference evidence="6 7" key="1">
    <citation type="submission" date="2018-05" db="EMBL/GenBank/DDBJ databases">
        <title>Acuticoccus sediminis sp. nov., isolated from deep-sea sediment of Indian Ocean.</title>
        <authorList>
            <person name="Liu X."/>
            <person name="Lai Q."/>
            <person name="Du Y."/>
            <person name="Sun F."/>
            <person name="Zhang X."/>
            <person name="Wang S."/>
            <person name="Shao Z."/>
        </authorList>
    </citation>
    <scope>NUCLEOTIDE SEQUENCE [LARGE SCALE GENOMIC DNA]</scope>
    <source>
        <strain evidence="6 7">PTG4-2</strain>
    </source>
</reference>
<evidence type="ECO:0000313" key="7">
    <source>
        <dbReference type="Proteomes" id="UP000249590"/>
    </source>
</evidence>
<dbReference type="Gene3D" id="3.90.76.10">
    <property type="entry name" value="Dipeptide-binding Protein, Domain 1"/>
    <property type="match status" value="1"/>
</dbReference>
<keyword evidence="7" id="KW-1185">Reference proteome</keyword>
<comment type="caution">
    <text evidence="6">The sequence shown here is derived from an EMBL/GenBank/DDBJ whole genome shotgun (WGS) entry which is preliminary data.</text>
</comment>
<evidence type="ECO:0000256" key="1">
    <source>
        <dbReference type="ARBA" id="ARBA00004418"/>
    </source>
</evidence>
<dbReference type="InterPro" id="IPR030678">
    <property type="entry name" value="Peptide/Ni-bd"/>
</dbReference>
<dbReference type="GO" id="GO:0030288">
    <property type="term" value="C:outer membrane-bounded periplasmic space"/>
    <property type="evidence" value="ECO:0007669"/>
    <property type="project" value="UniProtKB-ARBA"/>
</dbReference>
<dbReference type="SUPFAM" id="SSF53850">
    <property type="entry name" value="Periplasmic binding protein-like II"/>
    <property type="match status" value="1"/>
</dbReference>
<dbReference type="InterPro" id="IPR006311">
    <property type="entry name" value="TAT_signal"/>
</dbReference>
<dbReference type="AlphaFoldDB" id="A0A8B2NI87"/>
<dbReference type="OrthoDB" id="9803988at2"/>
<dbReference type="GO" id="GO:0015833">
    <property type="term" value="P:peptide transport"/>
    <property type="evidence" value="ECO:0007669"/>
    <property type="project" value="TreeGrafter"/>
</dbReference>
<proteinExistence type="inferred from homology"/>
<dbReference type="PANTHER" id="PTHR30290">
    <property type="entry name" value="PERIPLASMIC BINDING COMPONENT OF ABC TRANSPORTER"/>
    <property type="match status" value="1"/>
</dbReference>
<name>A0A8B2NI87_9HYPH</name>
<organism evidence="6 7">
    <name type="scientific">Acuticoccus sediminis</name>
    <dbReference type="NCBI Taxonomy" id="2184697"/>
    <lineage>
        <taxon>Bacteria</taxon>
        <taxon>Pseudomonadati</taxon>
        <taxon>Pseudomonadota</taxon>
        <taxon>Alphaproteobacteria</taxon>
        <taxon>Hyphomicrobiales</taxon>
        <taxon>Amorphaceae</taxon>
        <taxon>Acuticoccus</taxon>
    </lineage>
</organism>
<dbReference type="InterPro" id="IPR039424">
    <property type="entry name" value="SBP_5"/>
</dbReference>
<dbReference type="Proteomes" id="UP000249590">
    <property type="component" value="Unassembled WGS sequence"/>
</dbReference>
<evidence type="ECO:0000256" key="2">
    <source>
        <dbReference type="ARBA" id="ARBA00005695"/>
    </source>
</evidence>
<dbReference type="PIRSF" id="PIRSF002741">
    <property type="entry name" value="MppA"/>
    <property type="match status" value="1"/>
</dbReference>
<evidence type="ECO:0000256" key="3">
    <source>
        <dbReference type="ARBA" id="ARBA00022448"/>
    </source>
</evidence>
<dbReference type="RefSeq" id="WP_111351600.1">
    <property type="nucleotide sequence ID" value="NZ_QHHQ01000008.1"/>
</dbReference>
<sequence length="510" mass="54801">MSLALTRRRFMATAAAAGTIPFIGAPTARAQATGILTFGLSSYPPSFAALQSTGTAAGTVKLMIHRGLLGYDKAGQLRGELAEEWGVDDAGVWTFKLRDNAVWHDGRPVTAADIKWTIESGAAPDSAAAYKTPLQLIEKIEMPDDKTVKLTFSEPFATAETLFAHYNMPMLPEGSDDEGLVGAGPFKLAGRERGVSIDLVASENYYRPGLPRLAGIKAVAYADENLRVAALEAGDVDLIEYVPWPAMGAIDDNPSLTLDVVEGPFMYLTFNGARKPFDNKLVRQAIAHAIKREDVVDAAFFGRGAGLAHLPISDASPFYNPQYADAWAYDPEKAKALLAEAGHPDGFDCTLLSTAQYGMHTSTAEIAQAYLSMIGINVTLDLPDWATRVQKGNAGDFDFAVMGTSADSNDPDGIARLIDTSLPTSFVRSANLDLPDIPKLLAEGRATFDSEARKEVYEKLEGIAMDEVPLVGLCWRAQGYAFHDGVSGFKNLPGQLTFYSGLTLEETALS</sequence>
<dbReference type="PROSITE" id="PS51318">
    <property type="entry name" value="TAT"/>
    <property type="match status" value="1"/>
</dbReference>
<keyword evidence="4" id="KW-0732">Signal</keyword>
<protein>
    <submittedName>
        <fullName evidence="6">Peptide ABC transporter substrate-binding protein</fullName>
    </submittedName>
</protein>
<dbReference type="PANTHER" id="PTHR30290:SF9">
    <property type="entry name" value="OLIGOPEPTIDE-BINDING PROTEIN APPA"/>
    <property type="match status" value="1"/>
</dbReference>
<evidence type="ECO:0000313" key="6">
    <source>
        <dbReference type="EMBL" id="RAH97754.1"/>
    </source>
</evidence>
<dbReference type="GO" id="GO:1904680">
    <property type="term" value="F:peptide transmembrane transporter activity"/>
    <property type="evidence" value="ECO:0007669"/>
    <property type="project" value="TreeGrafter"/>
</dbReference>
<gene>
    <name evidence="6" type="ORF">DLJ53_28345</name>
</gene>
<evidence type="ECO:0000256" key="4">
    <source>
        <dbReference type="ARBA" id="ARBA00022729"/>
    </source>
</evidence>
<dbReference type="Gene3D" id="3.10.105.10">
    <property type="entry name" value="Dipeptide-binding Protein, Domain 3"/>
    <property type="match status" value="1"/>
</dbReference>
<comment type="subcellular location">
    <subcellularLocation>
        <location evidence="1">Periplasm</location>
    </subcellularLocation>
</comment>
<accession>A0A8B2NI87</accession>
<dbReference type="EMBL" id="QHHQ01000008">
    <property type="protein sequence ID" value="RAH97754.1"/>
    <property type="molecule type" value="Genomic_DNA"/>
</dbReference>
<evidence type="ECO:0000259" key="5">
    <source>
        <dbReference type="Pfam" id="PF00496"/>
    </source>
</evidence>
<keyword evidence="3" id="KW-0813">Transport</keyword>
<dbReference type="Pfam" id="PF00496">
    <property type="entry name" value="SBP_bac_5"/>
    <property type="match status" value="1"/>
</dbReference>
<dbReference type="InterPro" id="IPR000914">
    <property type="entry name" value="SBP_5_dom"/>
</dbReference>
<comment type="similarity">
    <text evidence="2">Belongs to the bacterial solute-binding protein 5 family.</text>
</comment>
<dbReference type="CDD" id="cd08516">
    <property type="entry name" value="PBP2_NikA_DppA_OppA_like_11"/>
    <property type="match status" value="1"/>
</dbReference>
<dbReference type="Gene3D" id="3.40.190.10">
    <property type="entry name" value="Periplasmic binding protein-like II"/>
    <property type="match status" value="1"/>
</dbReference>
<dbReference type="GO" id="GO:0043190">
    <property type="term" value="C:ATP-binding cassette (ABC) transporter complex"/>
    <property type="evidence" value="ECO:0007669"/>
    <property type="project" value="InterPro"/>
</dbReference>